<dbReference type="GO" id="GO:0015648">
    <property type="term" value="F:lipid-linked peptidoglycan transporter activity"/>
    <property type="evidence" value="ECO:0007669"/>
    <property type="project" value="TreeGrafter"/>
</dbReference>
<gene>
    <name evidence="9" type="primary">mviN</name>
    <name evidence="9" type="ORF">COW38_04320</name>
</gene>
<feature type="transmembrane region" description="Helical" evidence="8">
    <location>
        <begin position="200"/>
        <end position="223"/>
    </location>
</feature>
<protein>
    <submittedName>
        <fullName evidence="9">Murein biosynthesis integral membrane protein MurJ</fullName>
    </submittedName>
</protein>
<dbReference type="Proteomes" id="UP000230556">
    <property type="component" value="Unassembled WGS sequence"/>
</dbReference>
<feature type="transmembrane region" description="Helical" evidence="8">
    <location>
        <begin position="20"/>
        <end position="40"/>
    </location>
</feature>
<name>A0A2M7FM26_9BACT</name>
<reference evidence="10" key="1">
    <citation type="submission" date="2017-09" db="EMBL/GenBank/DDBJ databases">
        <title>Depth-based differentiation of microbial function through sediment-hosted aquifers and enrichment of novel symbionts in the deep terrestrial subsurface.</title>
        <authorList>
            <person name="Probst A.J."/>
            <person name="Ladd B."/>
            <person name="Jarett J.K."/>
            <person name="Geller-Mcgrath D.E."/>
            <person name="Sieber C.M.K."/>
            <person name="Emerson J.B."/>
            <person name="Anantharaman K."/>
            <person name="Thomas B.C."/>
            <person name="Malmstrom R."/>
            <person name="Stieglmeier M."/>
            <person name="Klingl A."/>
            <person name="Woyke T."/>
            <person name="Ryan C.M."/>
            <person name="Banfield J.F."/>
        </authorList>
    </citation>
    <scope>NUCLEOTIDE SEQUENCE [LARGE SCALE GENOMIC DNA]</scope>
</reference>
<dbReference type="NCBIfam" id="TIGR01695">
    <property type="entry name" value="murJ_mviN"/>
    <property type="match status" value="1"/>
</dbReference>
<proteinExistence type="inferred from homology"/>
<keyword evidence="4" id="KW-0133">Cell shape</keyword>
<evidence type="ECO:0000256" key="3">
    <source>
        <dbReference type="ARBA" id="ARBA00022692"/>
    </source>
</evidence>
<feature type="transmembrane region" description="Helical" evidence="8">
    <location>
        <begin position="174"/>
        <end position="194"/>
    </location>
</feature>
<dbReference type="GO" id="GO:0009252">
    <property type="term" value="P:peptidoglycan biosynthetic process"/>
    <property type="evidence" value="ECO:0007669"/>
    <property type="project" value="UniProtKB-KW"/>
</dbReference>
<dbReference type="CDD" id="cd13123">
    <property type="entry name" value="MATE_MurJ_like"/>
    <property type="match status" value="1"/>
</dbReference>
<dbReference type="Pfam" id="PF03023">
    <property type="entry name" value="MurJ"/>
    <property type="match status" value="1"/>
</dbReference>
<dbReference type="InterPro" id="IPR004268">
    <property type="entry name" value="MurJ"/>
</dbReference>
<evidence type="ECO:0000256" key="6">
    <source>
        <dbReference type="ARBA" id="ARBA00022989"/>
    </source>
</evidence>
<evidence type="ECO:0000256" key="1">
    <source>
        <dbReference type="ARBA" id="ARBA00004651"/>
    </source>
</evidence>
<comment type="caution">
    <text evidence="9">The sequence shown here is derived from an EMBL/GenBank/DDBJ whole genome shotgun (WGS) entry which is preliminary data.</text>
</comment>
<keyword evidence="2" id="KW-1003">Cell membrane</keyword>
<dbReference type="GO" id="GO:0034204">
    <property type="term" value="P:lipid translocation"/>
    <property type="evidence" value="ECO:0007669"/>
    <property type="project" value="TreeGrafter"/>
</dbReference>
<evidence type="ECO:0000313" key="9">
    <source>
        <dbReference type="EMBL" id="PIW06763.1"/>
    </source>
</evidence>
<dbReference type="PANTHER" id="PTHR47019:SF1">
    <property type="entry name" value="LIPID II FLIPPASE MURJ"/>
    <property type="match status" value="1"/>
</dbReference>
<feature type="transmembrane region" description="Helical" evidence="8">
    <location>
        <begin position="366"/>
        <end position="390"/>
    </location>
</feature>
<dbReference type="PANTHER" id="PTHR47019">
    <property type="entry name" value="LIPID II FLIPPASE MURJ"/>
    <property type="match status" value="1"/>
</dbReference>
<feature type="transmembrane region" description="Helical" evidence="8">
    <location>
        <begin position="422"/>
        <end position="445"/>
    </location>
</feature>
<keyword evidence="3 8" id="KW-0812">Transmembrane</keyword>
<sequence length="465" mass="50954">MFKRLMQNSKNLISKENSSILSAAAIIMFATLVSALLGFIRTRLLISYFFANKSVLDVFWAAFRIPDTIFQILIVGALSSAFIPVFSRYLEREKREEASLVASSMMNTVVGVMLVLTLIILIWAEPLCRLVAGGFDAEQIAQMARMTRIMALAQVLFGFSSFITGIIQSHKRFLIPAFAPSLYNVGIIIGTVFFSRSLGIMGPALGVVLGALIHLLAQIPLAIKLGFTYRPIIHKHPAILEMTRLMIPRMITLSLAQIEQTTLIAFSSWLSSGTVTIITIAQQLTNLPIRLIGVTIGQASLPFFAKETAKNNLLGLAKMVNDSILQMLYLALPASAIILVLRIPLVRLAYGAGSFPWVETVTTGKLVAMFALAIAAGSLSHIIVRVFYALHDTKTPFFINLVSTTLNVGLSYYLLFVLKTGIVGMAFAITLADILETTILTVVLYKVAQFSLSEIARPFLKMLLA</sequence>
<dbReference type="HAMAP" id="MF_02078">
    <property type="entry name" value="MurJ_MviN"/>
    <property type="match status" value="1"/>
</dbReference>
<feature type="transmembrane region" description="Helical" evidence="8">
    <location>
        <begin position="327"/>
        <end position="346"/>
    </location>
</feature>
<accession>A0A2M7FM26</accession>
<evidence type="ECO:0000256" key="4">
    <source>
        <dbReference type="ARBA" id="ARBA00022960"/>
    </source>
</evidence>
<dbReference type="AlphaFoldDB" id="A0A2M7FM26"/>
<feature type="transmembrane region" description="Helical" evidence="8">
    <location>
        <begin position="98"/>
        <end position="124"/>
    </location>
</feature>
<evidence type="ECO:0000256" key="7">
    <source>
        <dbReference type="ARBA" id="ARBA00023136"/>
    </source>
</evidence>
<dbReference type="PRINTS" id="PR01806">
    <property type="entry name" value="VIRFACTRMVIN"/>
</dbReference>
<dbReference type="InterPro" id="IPR051050">
    <property type="entry name" value="Lipid_II_flippase_MurJ/MviN"/>
</dbReference>
<keyword evidence="5" id="KW-0573">Peptidoglycan synthesis</keyword>
<dbReference type="EMBL" id="PFFO01000191">
    <property type="protein sequence ID" value="PIW06763.1"/>
    <property type="molecule type" value="Genomic_DNA"/>
</dbReference>
<feature type="transmembrane region" description="Helical" evidence="8">
    <location>
        <begin position="149"/>
        <end position="167"/>
    </location>
</feature>
<evidence type="ECO:0000313" key="10">
    <source>
        <dbReference type="Proteomes" id="UP000230556"/>
    </source>
</evidence>
<organism evidence="9 10">
    <name type="scientific">Candidatus Collierbacteria bacterium CG17_big_fil_post_rev_8_21_14_2_50_45_7</name>
    <dbReference type="NCBI Taxonomy" id="1974536"/>
    <lineage>
        <taxon>Bacteria</taxon>
        <taxon>Candidatus Collieribacteriota</taxon>
    </lineage>
</organism>
<evidence type="ECO:0000256" key="5">
    <source>
        <dbReference type="ARBA" id="ARBA00022984"/>
    </source>
</evidence>
<feature type="non-terminal residue" evidence="9">
    <location>
        <position position="465"/>
    </location>
</feature>
<comment type="subcellular location">
    <subcellularLocation>
        <location evidence="1">Cell membrane</location>
        <topology evidence="1">Multi-pass membrane protein</topology>
    </subcellularLocation>
</comment>
<keyword evidence="6 8" id="KW-1133">Transmembrane helix</keyword>
<feature type="transmembrane region" description="Helical" evidence="8">
    <location>
        <begin position="397"/>
        <end position="416"/>
    </location>
</feature>
<dbReference type="GO" id="GO:0008360">
    <property type="term" value="P:regulation of cell shape"/>
    <property type="evidence" value="ECO:0007669"/>
    <property type="project" value="UniProtKB-KW"/>
</dbReference>
<feature type="transmembrane region" description="Helical" evidence="8">
    <location>
        <begin position="69"/>
        <end position="86"/>
    </location>
</feature>
<evidence type="ECO:0000256" key="8">
    <source>
        <dbReference type="SAM" id="Phobius"/>
    </source>
</evidence>
<dbReference type="GO" id="GO:0005886">
    <property type="term" value="C:plasma membrane"/>
    <property type="evidence" value="ECO:0007669"/>
    <property type="project" value="UniProtKB-SubCell"/>
</dbReference>
<evidence type="ECO:0000256" key="2">
    <source>
        <dbReference type="ARBA" id="ARBA00022475"/>
    </source>
</evidence>
<keyword evidence="7 8" id="KW-0472">Membrane</keyword>